<protein>
    <submittedName>
        <fullName evidence="1">Uncharacterized protein</fullName>
    </submittedName>
</protein>
<sequence>MALHALENFNGYRREVAFPPLPLPSDYEDLCLDFDLASVEEATRNFRLPEMPQVMFLAMLLNDVVMLGILRGWLIDVMESAFKELRWSIFQAWGLCPSFTLPDAKEAARDFDIPKIIQATFYAMVVNDTVELSIVSKDMARALKSILRAWPSGGAAPPIGLSWRRARANERAGGELGFE</sequence>
<dbReference type="EMBL" id="JAKOGI010001219">
    <property type="protein sequence ID" value="KAJ8426919.1"/>
    <property type="molecule type" value="Genomic_DNA"/>
</dbReference>
<organism evidence="1 2">
    <name type="scientific">Carnegiea gigantea</name>
    <dbReference type="NCBI Taxonomy" id="171969"/>
    <lineage>
        <taxon>Eukaryota</taxon>
        <taxon>Viridiplantae</taxon>
        <taxon>Streptophyta</taxon>
        <taxon>Embryophyta</taxon>
        <taxon>Tracheophyta</taxon>
        <taxon>Spermatophyta</taxon>
        <taxon>Magnoliopsida</taxon>
        <taxon>eudicotyledons</taxon>
        <taxon>Gunneridae</taxon>
        <taxon>Pentapetalae</taxon>
        <taxon>Caryophyllales</taxon>
        <taxon>Cactineae</taxon>
        <taxon>Cactaceae</taxon>
        <taxon>Cactoideae</taxon>
        <taxon>Echinocereeae</taxon>
        <taxon>Carnegiea</taxon>
    </lineage>
</organism>
<proteinExistence type="predicted"/>
<evidence type="ECO:0000313" key="2">
    <source>
        <dbReference type="Proteomes" id="UP001153076"/>
    </source>
</evidence>
<reference evidence="1" key="1">
    <citation type="submission" date="2022-04" db="EMBL/GenBank/DDBJ databases">
        <title>Carnegiea gigantea Genome sequencing and assembly v2.</title>
        <authorList>
            <person name="Copetti D."/>
            <person name="Sanderson M.J."/>
            <person name="Burquez A."/>
            <person name="Wojciechowski M.F."/>
        </authorList>
    </citation>
    <scope>NUCLEOTIDE SEQUENCE</scope>
    <source>
        <strain evidence="1">SGP5-SGP5p</strain>
        <tissue evidence="1">Aerial part</tissue>
    </source>
</reference>
<dbReference type="Proteomes" id="UP001153076">
    <property type="component" value="Unassembled WGS sequence"/>
</dbReference>
<gene>
    <name evidence="1" type="ORF">Cgig2_010437</name>
</gene>
<keyword evidence="2" id="KW-1185">Reference proteome</keyword>
<evidence type="ECO:0000313" key="1">
    <source>
        <dbReference type="EMBL" id="KAJ8426919.1"/>
    </source>
</evidence>
<name>A0A9Q1JKP1_9CARY</name>
<comment type="caution">
    <text evidence="1">The sequence shown here is derived from an EMBL/GenBank/DDBJ whole genome shotgun (WGS) entry which is preliminary data.</text>
</comment>
<dbReference type="AlphaFoldDB" id="A0A9Q1JKP1"/>
<accession>A0A9Q1JKP1</accession>